<feature type="compositionally biased region" description="Low complexity" evidence="1">
    <location>
        <begin position="171"/>
        <end position="184"/>
    </location>
</feature>
<organism evidence="2 3">
    <name type="scientific">Heterorhabditis bacteriophora</name>
    <name type="common">Entomopathogenic nematode worm</name>
    <dbReference type="NCBI Taxonomy" id="37862"/>
    <lineage>
        <taxon>Eukaryota</taxon>
        <taxon>Metazoa</taxon>
        <taxon>Ecdysozoa</taxon>
        <taxon>Nematoda</taxon>
        <taxon>Chromadorea</taxon>
        <taxon>Rhabditida</taxon>
        <taxon>Rhabditina</taxon>
        <taxon>Rhabditomorpha</taxon>
        <taxon>Strongyloidea</taxon>
        <taxon>Heterorhabditidae</taxon>
        <taxon>Heterorhabditis</taxon>
    </lineage>
</organism>
<protein>
    <submittedName>
        <fullName evidence="3">Protein kinase domain-containing protein</fullName>
    </submittedName>
</protein>
<dbReference type="PANTHER" id="PTHR37970">
    <property type="entry name" value="PROTEIN CBG08587"/>
    <property type="match status" value="1"/>
</dbReference>
<evidence type="ECO:0000256" key="1">
    <source>
        <dbReference type="SAM" id="MobiDB-lite"/>
    </source>
</evidence>
<evidence type="ECO:0000313" key="3">
    <source>
        <dbReference type="WBParaSite" id="Hba_11070"/>
    </source>
</evidence>
<dbReference type="Proteomes" id="UP000095283">
    <property type="component" value="Unplaced"/>
</dbReference>
<dbReference type="WBParaSite" id="Hba_11070">
    <property type="protein sequence ID" value="Hba_11070"/>
    <property type="gene ID" value="Hba_11070"/>
</dbReference>
<accession>A0A1I7X0U2</accession>
<feature type="region of interest" description="Disordered" evidence="1">
    <location>
        <begin position="170"/>
        <end position="189"/>
    </location>
</feature>
<proteinExistence type="predicted"/>
<name>A0A1I7X0U2_HETBA</name>
<sequence>MFQLSPEQEIVRNSIRTSLTPTRRSHDFKKILQKFQTADRSAQVQRGFTVDIKHRTLPSNEISSVLPPKNVWSSVRIESAPDEVKSLICTKSASKEILFAVSMDSASNSPRDNPLTTSPSAFSRLSMCSMHSPISFLPTRETSILCTSSPSFIPPPIRTIYSPEIDVNGASRSHTPLSHTSSSPELVPQSTLTINVPSSKRRSLPERWVKETDIDNSLSLPMSPFGSSSTGEFSSDDRTLLGLGFCYNFVLSQLDLSLFRPSGSLPVFNPLFTSQTPISLFLISSVKVNPLQNEIVTPAISIAFQSSRIQESTVRKKTVLRKEDKCNYDATKMVIHSTQSAPISKIVSVERFPLNPTPATQNRYGGSCRRVLTSLQGTNGNANGAHALQNRFKDKKNIAEINSCRTKSEGPRSNHSIPVFMSNENMLSRSSSNIDKNHVYEEVYKQYQQISLCHVYTLSIVADRLSNELRPGLPDYPVTLMIAPCSQYAPIMRRGDSHLFSLPSFLEIEDHDGTIDRFLHKTGARSLNGRNTKVYKSFFSPTYSITPYLSSCVLVFTAKLRSSFSRALRACAVLLQEDKSSSLTRAKNVLELALWWDGEPFKNEADVRLWIDVARAEGVDNMVIHQKLSIENCSKHSSESK</sequence>
<dbReference type="AlphaFoldDB" id="A0A1I7X0U2"/>
<reference evidence="3" key="1">
    <citation type="submission" date="2016-11" db="UniProtKB">
        <authorList>
            <consortium name="WormBaseParasite"/>
        </authorList>
    </citation>
    <scope>IDENTIFICATION</scope>
</reference>
<keyword evidence="2" id="KW-1185">Reference proteome</keyword>
<evidence type="ECO:0000313" key="2">
    <source>
        <dbReference type="Proteomes" id="UP000095283"/>
    </source>
</evidence>
<dbReference type="PANTHER" id="PTHR37970:SF1">
    <property type="entry name" value="SERINE-RICH ADHESIN FOR PLATELETS"/>
    <property type="match status" value="1"/>
</dbReference>